<proteinExistence type="predicted"/>
<feature type="transmembrane region" description="Helical" evidence="1">
    <location>
        <begin position="131"/>
        <end position="153"/>
    </location>
</feature>
<keyword evidence="1" id="KW-0472">Membrane</keyword>
<sequence length="370" mass="42174">MFTLEAIFCLSALVPVCTSFILALINFKNKKFRHYLIMAIGWFFLSLFVLFQAFSYIFESIWLYRISIWVLVPTGVVITIFVDSLIRIRLDPIKLILVSILGTLVLYSSSLEGNIAPLPFDNGDPSFQMVGVLRFTQTALNLFMSGLLVYYCFKLYIVAPLYLKSITLINLIGGFILGVITTILILTGITLVVPGIYMLPFGIGVLIMTIAMIKEPKLAFILPFKVYQLNVIKEKNGIPIFSYNWESKNKFESISEQTIKTPKTMNEADQQTLLSSLIIGIDQVFQSILLTGEISEIHLADRVILLYRDHKHPLVFMLEATQASKSLKNALIQFTKDFHSKFSEFYEEMEHISMFEPASQYVQKNFSFIP</sequence>
<feature type="transmembrane region" description="Helical" evidence="1">
    <location>
        <begin position="195"/>
        <end position="213"/>
    </location>
</feature>
<feature type="transmembrane region" description="Helical" evidence="1">
    <location>
        <begin position="34"/>
        <end position="54"/>
    </location>
</feature>
<dbReference type="EMBL" id="CP104013">
    <property type="protein sequence ID" value="UYP43985.1"/>
    <property type="molecule type" value="Genomic_DNA"/>
</dbReference>
<reference evidence="2" key="1">
    <citation type="submission" date="2022-09" db="EMBL/GenBank/DDBJ databases">
        <title>Actin cytoskeleton and complex cell architecture in an #Asgard archaeon.</title>
        <authorList>
            <person name="Ponce Toledo R.I."/>
            <person name="Schleper C."/>
            <person name="Rodrigues Oliveira T."/>
            <person name="Wollweber F."/>
            <person name="Xu J."/>
            <person name="Rittmann S."/>
            <person name="Klingl A."/>
            <person name="Pilhofer M."/>
        </authorList>
    </citation>
    <scope>NUCLEOTIDE SEQUENCE</scope>
    <source>
        <strain evidence="2">B-35</strain>
    </source>
</reference>
<feature type="transmembrane region" description="Helical" evidence="1">
    <location>
        <begin position="6"/>
        <end position="27"/>
    </location>
</feature>
<accession>A0ABY6HKR5</accession>
<feature type="transmembrane region" description="Helical" evidence="1">
    <location>
        <begin position="66"/>
        <end position="86"/>
    </location>
</feature>
<keyword evidence="3" id="KW-1185">Reference proteome</keyword>
<evidence type="ECO:0000313" key="2">
    <source>
        <dbReference type="EMBL" id="UYP43985.1"/>
    </source>
</evidence>
<feature type="transmembrane region" description="Helical" evidence="1">
    <location>
        <begin position="93"/>
        <end position="111"/>
    </location>
</feature>
<protein>
    <submittedName>
        <fullName evidence="2">Uncharacterized protein</fullName>
    </submittedName>
</protein>
<organism evidence="2 3">
    <name type="scientific">Candidatus Lokiarchaeum ossiferum</name>
    <dbReference type="NCBI Taxonomy" id="2951803"/>
    <lineage>
        <taxon>Archaea</taxon>
        <taxon>Promethearchaeati</taxon>
        <taxon>Promethearchaeota</taxon>
        <taxon>Promethearchaeia</taxon>
        <taxon>Promethearchaeales</taxon>
        <taxon>Promethearchaeaceae</taxon>
        <taxon>Candidatus Lokiarchaeum</taxon>
    </lineage>
</organism>
<evidence type="ECO:0000313" key="3">
    <source>
        <dbReference type="Proteomes" id="UP001208689"/>
    </source>
</evidence>
<name>A0ABY6HKR5_9ARCH</name>
<keyword evidence="1" id="KW-1133">Transmembrane helix</keyword>
<gene>
    <name evidence="2" type="ORF">NEF87_000270</name>
</gene>
<evidence type="ECO:0000256" key="1">
    <source>
        <dbReference type="SAM" id="Phobius"/>
    </source>
</evidence>
<dbReference type="Proteomes" id="UP001208689">
    <property type="component" value="Chromosome"/>
</dbReference>
<keyword evidence="1" id="KW-0812">Transmembrane</keyword>
<feature type="transmembrane region" description="Helical" evidence="1">
    <location>
        <begin position="165"/>
        <end position="189"/>
    </location>
</feature>